<keyword evidence="6" id="KW-0479">Metal-binding</keyword>
<evidence type="ECO:0000256" key="3">
    <source>
        <dbReference type="ARBA" id="ARBA00022679"/>
    </source>
</evidence>
<dbReference type="EC" id="2.3.2.27" evidence="6"/>
<protein>
    <recommendedName>
        <fullName evidence="6">E3 ubiquitin-protein ligase RMA</fullName>
        <ecNumber evidence="6">2.3.2.27</ecNumber>
    </recommendedName>
    <alternativeName>
        <fullName evidence="6">Protein RING membrane-anchor</fullName>
    </alternativeName>
    <alternativeName>
        <fullName evidence="6">RING-type E3 ubiquitin transferase RMA</fullName>
    </alternativeName>
</protein>
<keyword evidence="6" id="KW-0862">Zinc</keyword>
<sequence length="387" mass="42646">MDDNNLMGENLVDLDLNLEPLDPPLNSDSRFGSMLNELETTHGRIEERIRELEAVTSRARQRQRWRQLRNAVEISDFSGAHVDGERDALSGIDCGVIERSAERGKGCKRGSSYLVAKALEMDSDVKKVDKEGGSFYDCNICLEVAREPVLTCCGHLFCWVCFYQVSYIDSTSKECPVCKGEVSDITVIPIYGNGDSESVAELESGLKIPPRPKAQRVESLRQQQVTNGLSRVPVEEALRRIRISIGAMGDQTEGGSRNFRFESDAPEVQTGEAASRRHLRVQRVSRVPSERAASLSSLSSALSNAESDSAVIQLDHQAPDSSAAISSSSQTRDIPSTVVPILAMSTSSEINLPTAPSSFATRRRRVLSRVSNADNQDSRESRRRRLS</sequence>
<dbReference type="GO" id="GO:0006511">
    <property type="term" value="P:ubiquitin-dependent protein catabolic process"/>
    <property type="evidence" value="ECO:0007669"/>
    <property type="project" value="UniProtKB-UniRule"/>
</dbReference>
<evidence type="ECO:0000256" key="7">
    <source>
        <dbReference type="SAM" id="MobiDB-lite"/>
    </source>
</evidence>
<accession>A0AAD1ZH27</accession>
<evidence type="ECO:0000256" key="4">
    <source>
        <dbReference type="ARBA" id="ARBA00022786"/>
    </source>
</evidence>
<evidence type="ECO:0000313" key="9">
    <source>
        <dbReference type="EMBL" id="CAI9769673.1"/>
    </source>
</evidence>
<dbReference type="GO" id="GO:0008270">
    <property type="term" value="F:zinc ion binding"/>
    <property type="evidence" value="ECO:0007669"/>
    <property type="project" value="UniProtKB-KW"/>
</dbReference>
<evidence type="ECO:0000256" key="2">
    <source>
        <dbReference type="ARBA" id="ARBA00004906"/>
    </source>
</evidence>
<dbReference type="Gene3D" id="3.30.40.10">
    <property type="entry name" value="Zinc/RING finger domain, C3HC4 (zinc finger)"/>
    <property type="match status" value="1"/>
</dbReference>
<evidence type="ECO:0000259" key="8">
    <source>
        <dbReference type="PROSITE" id="PS50089"/>
    </source>
</evidence>
<keyword evidence="6" id="KW-0256">Endoplasmic reticulum</keyword>
<keyword evidence="5 6" id="KW-0863">Zinc-finger</keyword>
<evidence type="ECO:0000256" key="5">
    <source>
        <dbReference type="PROSITE-ProRule" id="PRU00175"/>
    </source>
</evidence>
<keyword evidence="3 6" id="KW-0808">Transferase</keyword>
<feature type="compositionally biased region" description="Polar residues" evidence="7">
    <location>
        <begin position="351"/>
        <end position="360"/>
    </location>
</feature>
<comment type="pathway">
    <text evidence="2 6">Protein modification; protein ubiquitination.</text>
</comment>
<proteinExistence type="predicted"/>
<dbReference type="EMBL" id="OU503045">
    <property type="protein sequence ID" value="CAI9769673.1"/>
    <property type="molecule type" value="Genomic_DNA"/>
</dbReference>
<dbReference type="Proteomes" id="UP000834106">
    <property type="component" value="Chromosome 10"/>
</dbReference>
<comment type="subcellular location">
    <subcellularLocation>
        <location evidence="6">Endoplasmic reticulum membrane</location>
        <topology evidence="6">Single-pass type IV membrane protein</topology>
    </subcellularLocation>
</comment>
<dbReference type="SMART" id="SM00184">
    <property type="entry name" value="RING"/>
    <property type="match status" value="1"/>
</dbReference>
<comment type="domain">
    <text evidence="6">The RING-type zinc finger domain is responsible for E3 ligase activity.</text>
</comment>
<dbReference type="PROSITE" id="PS50089">
    <property type="entry name" value="ZF_RING_2"/>
    <property type="match status" value="1"/>
</dbReference>
<organism evidence="9 10">
    <name type="scientific">Fraxinus pennsylvanica</name>
    <dbReference type="NCBI Taxonomy" id="56036"/>
    <lineage>
        <taxon>Eukaryota</taxon>
        <taxon>Viridiplantae</taxon>
        <taxon>Streptophyta</taxon>
        <taxon>Embryophyta</taxon>
        <taxon>Tracheophyta</taxon>
        <taxon>Spermatophyta</taxon>
        <taxon>Magnoliopsida</taxon>
        <taxon>eudicotyledons</taxon>
        <taxon>Gunneridae</taxon>
        <taxon>Pentapetalae</taxon>
        <taxon>asterids</taxon>
        <taxon>lamiids</taxon>
        <taxon>Lamiales</taxon>
        <taxon>Oleaceae</taxon>
        <taxon>Oleeae</taxon>
        <taxon>Fraxinus</taxon>
    </lineage>
</organism>
<comment type="catalytic activity">
    <reaction evidence="1 6">
        <text>S-ubiquitinyl-[E2 ubiquitin-conjugating enzyme]-L-cysteine + [acceptor protein]-L-lysine = [E2 ubiquitin-conjugating enzyme]-L-cysteine + N(6)-ubiquitinyl-[acceptor protein]-L-lysine.</text>
        <dbReference type="EC" id="2.3.2.27"/>
    </reaction>
</comment>
<evidence type="ECO:0000256" key="6">
    <source>
        <dbReference type="RuleBase" id="RU369090"/>
    </source>
</evidence>
<dbReference type="PANTHER" id="PTHR12313">
    <property type="entry name" value="E3 UBIQUITIN-PROTEIN LIGASE RNF5-RELATED"/>
    <property type="match status" value="1"/>
</dbReference>
<name>A0AAD1ZH27_9LAMI</name>
<feature type="region of interest" description="Disordered" evidence="7">
    <location>
        <begin position="253"/>
        <end position="282"/>
    </location>
</feature>
<evidence type="ECO:0000313" key="10">
    <source>
        <dbReference type="Proteomes" id="UP000834106"/>
    </source>
</evidence>
<feature type="domain" description="RING-type" evidence="8">
    <location>
        <begin position="138"/>
        <end position="179"/>
    </location>
</feature>
<dbReference type="InterPro" id="IPR045103">
    <property type="entry name" value="RNF5/RNF185-like"/>
</dbReference>
<dbReference type="InterPro" id="IPR013083">
    <property type="entry name" value="Znf_RING/FYVE/PHD"/>
</dbReference>
<dbReference type="AlphaFoldDB" id="A0AAD1ZH27"/>
<keyword evidence="4 6" id="KW-0833">Ubl conjugation pathway</keyword>
<evidence type="ECO:0000256" key="1">
    <source>
        <dbReference type="ARBA" id="ARBA00000900"/>
    </source>
</evidence>
<dbReference type="SUPFAM" id="SSF57850">
    <property type="entry name" value="RING/U-box"/>
    <property type="match status" value="1"/>
</dbReference>
<comment type="function">
    <text evidence="6">E3 ubiquitin-protein ligase.</text>
</comment>
<dbReference type="GO" id="GO:0005789">
    <property type="term" value="C:endoplasmic reticulum membrane"/>
    <property type="evidence" value="ECO:0007669"/>
    <property type="project" value="UniProtKB-SubCell"/>
</dbReference>
<dbReference type="Pfam" id="PF14634">
    <property type="entry name" value="zf-RING_5"/>
    <property type="match status" value="1"/>
</dbReference>
<dbReference type="GO" id="GO:0061630">
    <property type="term" value="F:ubiquitin protein ligase activity"/>
    <property type="evidence" value="ECO:0007669"/>
    <property type="project" value="UniProtKB-UniRule"/>
</dbReference>
<dbReference type="InterPro" id="IPR001841">
    <property type="entry name" value="Znf_RING"/>
</dbReference>
<gene>
    <name evidence="9" type="ORF">FPE_LOCUS16617</name>
</gene>
<feature type="region of interest" description="Disordered" evidence="7">
    <location>
        <begin position="351"/>
        <end position="387"/>
    </location>
</feature>
<keyword evidence="10" id="KW-1185">Reference proteome</keyword>
<reference evidence="9" key="1">
    <citation type="submission" date="2023-05" db="EMBL/GenBank/DDBJ databases">
        <authorList>
            <person name="Huff M."/>
        </authorList>
    </citation>
    <scope>NUCLEOTIDE SEQUENCE</scope>
</reference>